<protein>
    <submittedName>
        <fullName evidence="1">Uncharacterized protein</fullName>
    </submittedName>
</protein>
<name>A0A0C3CX46_OIDMZ</name>
<dbReference type="Proteomes" id="UP000054321">
    <property type="component" value="Unassembled WGS sequence"/>
</dbReference>
<dbReference type="HOGENOM" id="CLU_2794593_0_0_1"/>
<dbReference type="EMBL" id="KN832890">
    <property type="protein sequence ID" value="KIM94267.1"/>
    <property type="molecule type" value="Genomic_DNA"/>
</dbReference>
<sequence>MTRCGTCFNLVVHSAQRLCRHTDDPQLSHIERVDEAYREPTTDPPVHIGYLACATNLIGSIISSYVLL</sequence>
<reference evidence="2" key="2">
    <citation type="submission" date="2015-01" db="EMBL/GenBank/DDBJ databases">
        <title>Evolutionary Origins and Diversification of the Mycorrhizal Mutualists.</title>
        <authorList>
            <consortium name="DOE Joint Genome Institute"/>
            <consortium name="Mycorrhizal Genomics Consortium"/>
            <person name="Kohler A."/>
            <person name="Kuo A."/>
            <person name="Nagy L.G."/>
            <person name="Floudas D."/>
            <person name="Copeland A."/>
            <person name="Barry K.W."/>
            <person name="Cichocki N."/>
            <person name="Veneault-Fourrey C."/>
            <person name="LaButti K."/>
            <person name="Lindquist E.A."/>
            <person name="Lipzen A."/>
            <person name="Lundell T."/>
            <person name="Morin E."/>
            <person name="Murat C."/>
            <person name="Riley R."/>
            <person name="Ohm R."/>
            <person name="Sun H."/>
            <person name="Tunlid A."/>
            <person name="Henrissat B."/>
            <person name="Grigoriev I.V."/>
            <person name="Hibbett D.S."/>
            <person name="Martin F."/>
        </authorList>
    </citation>
    <scope>NUCLEOTIDE SEQUENCE [LARGE SCALE GENOMIC DNA]</scope>
    <source>
        <strain evidence="2">Zn</strain>
    </source>
</reference>
<proteinExistence type="predicted"/>
<dbReference type="InParanoid" id="A0A0C3CX46"/>
<dbReference type="AlphaFoldDB" id="A0A0C3CX46"/>
<organism evidence="1 2">
    <name type="scientific">Oidiodendron maius (strain Zn)</name>
    <dbReference type="NCBI Taxonomy" id="913774"/>
    <lineage>
        <taxon>Eukaryota</taxon>
        <taxon>Fungi</taxon>
        <taxon>Dikarya</taxon>
        <taxon>Ascomycota</taxon>
        <taxon>Pezizomycotina</taxon>
        <taxon>Leotiomycetes</taxon>
        <taxon>Leotiomycetes incertae sedis</taxon>
        <taxon>Myxotrichaceae</taxon>
        <taxon>Oidiodendron</taxon>
    </lineage>
</organism>
<evidence type="ECO:0000313" key="2">
    <source>
        <dbReference type="Proteomes" id="UP000054321"/>
    </source>
</evidence>
<gene>
    <name evidence="1" type="ORF">OIDMADRAFT_60605</name>
</gene>
<evidence type="ECO:0000313" key="1">
    <source>
        <dbReference type="EMBL" id="KIM94267.1"/>
    </source>
</evidence>
<keyword evidence="2" id="KW-1185">Reference proteome</keyword>
<reference evidence="1 2" key="1">
    <citation type="submission" date="2014-04" db="EMBL/GenBank/DDBJ databases">
        <authorList>
            <consortium name="DOE Joint Genome Institute"/>
            <person name="Kuo A."/>
            <person name="Martino E."/>
            <person name="Perotto S."/>
            <person name="Kohler A."/>
            <person name="Nagy L.G."/>
            <person name="Floudas D."/>
            <person name="Copeland A."/>
            <person name="Barry K.W."/>
            <person name="Cichocki N."/>
            <person name="Veneault-Fourrey C."/>
            <person name="LaButti K."/>
            <person name="Lindquist E.A."/>
            <person name="Lipzen A."/>
            <person name="Lundell T."/>
            <person name="Morin E."/>
            <person name="Murat C."/>
            <person name="Sun H."/>
            <person name="Tunlid A."/>
            <person name="Henrissat B."/>
            <person name="Grigoriev I.V."/>
            <person name="Hibbett D.S."/>
            <person name="Martin F."/>
            <person name="Nordberg H.P."/>
            <person name="Cantor M.N."/>
            <person name="Hua S.X."/>
        </authorList>
    </citation>
    <scope>NUCLEOTIDE SEQUENCE [LARGE SCALE GENOMIC DNA]</scope>
    <source>
        <strain evidence="1 2">Zn</strain>
    </source>
</reference>
<accession>A0A0C3CX46</accession>